<protein>
    <recommendedName>
        <fullName evidence="10">CTCK domain-containing protein</fullName>
    </recommendedName>
</protein>
<dbReference type="Proteomes" id="UP000596742">
    <property type="component" value="Unassembled WGS sequence"/>
</dbReference>
<dbReference type="OrthoDB" id="6097666at2759"/>
<feature type="region of interest" description="Disordered" evidence="5">
    <location>
        <begin position="409"/>
        <end position="429"/>
    </location>
</feature>
<dbReference type="SUPFAM" id="SSF82895">
    <property type="entry name" value="TSP-1 type 1 repeat"/>
    <property type="match status" value="5"/>
</dbReference>
<gene>
    <name evidence="8" type="ORF">MGAL_10B091514</name>
</gene>
<feature type="domain" description="VWFC" evidence="7">
    <location>
        <begin position="1480"/>
        <end position="1545"/>
    </location>
</feature>
<dbReference type="PROSITE" id="PS50092">
    <property type="entry name" value="TSP1"/>
    <property type="match status" value="6"/>
</dbReference>
<dbReference type="InterPro" id="IPR000884">
    <property type="entry name" value="TSP1_rpt"/>
</dbReference>
<evidence type="ECO:0000256" key="5">
    <source>
        <dbReference type="SAM" id="MobiDB-lite"/>
    </source>
</evidence>
<keyword evidence="9" id="KW-1185">Reference proteome</keyword>
<dbReference type="InterPro" id="IPR036383">
    <property type="entry name" value="TSP1_rpt_sf"/>
</dbReference>
<name>A0A8B6EZY7_MYTGA</name>
<organism evidence="8 9">
    <name type="scientific">Mytilus galloprovincialis</name>
    <name type="common">Mediterranean mussel</name>
    <dbReference type="NCBI Taxonomy" id="29158"/>
    <lineage>
        <taxon>Eukaryota</taxon>
        <taxon>Metazoa</taxon>
        <taxon>Spiralia</taxon>
        <taxon>Lophotrochozoa</taxon>
        <taxon>Mollusca</taxon>
        <taxon>Bivalvia</taxon>
        <taxon>Autobranchia</taxon>
        <taxon>Pteriomorphia</taxon>
        <taxon>Mytilida</taxon>
        <taxon>Mytiloidea</taxon>
        <taxon>Mytilidae</taxon>
        <taxon>Mytilinae</taxon>
        <taxon>Mytilus</taxon>
    </lineage>
</organism>
<dbReference type="SUPFAM" id="SSF57567">
    <property type="entry name" value="Serine protease inhibitors"/>
    <property type="match status" value="1"/>
</dbReference>
<dbReference type="Gene3D" id="2.20.100.10">
    <property type="entry name" value="Thrombospondin type-1 (TSP1) repeat"/>
    <property type="match status" value="5"/>
</dbReference>
<feature type="domain" description="CTCK" evidence="6">
    <location>
        <begin position="1544"/>
        <end position="1648"/>
    </location>
</feature>
<keyword evidence="2" id="KW-0677">Repeat</keyword>
<dbReference type="InterPro" id="IPR001007">
    <property type="entry name" value="VWF_dom"/>
</dbReference>
<dbReference type="CDD" id="cd19941">
    <property type="entry name" value="TIL"/>
    <property type="match status" value="2"/>
</dbReference>
<dbReference type="InterPro" id="IPR036084">
    <property type="entry name" value="Ser_inhib-like_sf"/>
</dbReference>
<evidence type="ECO:0000256" key="4">
    <source>
        <dbReference type="PROSITE-ProRule" id="PRU00039"/>
    </source>
</evidence>
<evidence type="ECO:0000256" key="2">
    <source>
        <dbReference type="ARBA" id="ARBA00022737"/>
    </source>
</evidence>
<accession>A0A8B6EZY7</accession>
<dbReference type="EMBL" id="UYJE01006039">
    <property type="protein sequence ID" value="VDI42578.1"/>
    <property type="molecule type" value="Genomic_DNA"/>
</dbReference>
<keyword evidence="3" id="KW-1015">Disulfide bond</keyword>
<dbReference type="FunFam" id="2.20.100.10:FF:000007">
    <property type="entry name" value="Thrombospondin 1"/>
    <property type="match status" value="1"/>
</dbReference>
<dbReference type="Pfam" id="PF00090">
    <property type="entry name" value="TSP_1"/>
    <property type="match status" value="6"/>
</dbReference>
<evidence type="ECO:0000259" key="6">
    <source>
        <dbReference type="PROSITE" id="PS01225"/>
    </source>
</evidence>
<dbReference type="InterPro" id="IPR051418">
    <property type="entry name" value="Spondin/Thrombospondin_T1"/>
</dbReference>
<keyword evidence="1" id="KW-0732">Signal</keyword>
<dbReference type="PANTHER" id="PTHR11311">
    <property type="entry name" value="SPONDIN"/>
    <property type="match status" value="1"/>
</dbReference>
<feature type="region of interest" description="Disordered" evidence="5">
    <location>
        <begin position="89"/>
        <end position="113"/>
    </location>
</feature>
<dbReference type="PANTHER" id="PTHR11311:SF15">
    <property type="entry name" value="SPONDIN-2"/>
    <property type="match status" value="1"/>
</dbReference>
<dbReference type="SMART" id="SM00041">
    <property type="entry name" value="CT"/>
    <property type="match status" value="1"/>
</dbReference>
<evidence type="ECO:0008006" key="10">
    <source>
        <dbReference type="Google" id="ProtNLM"/>
    </source>
</evidence>
<dbReference type="PROSITE" id="PS01225">
    <property type="entry name" value="CTCK_2"/>
    <property type="match status" value="1"/>
</dbReference>
<reference evidence="8" key="1">
    <citation type="submission" date="2018-11" db="EMBL/GenBank/DDBJ databases">
        <authorList>
            <person name="Alioto T."/>
            <person name="Alioto T."/>
        </authorList>
    </citation>
    <scope>NUCLEOTIDE SEQUENCE</scope>
</reference>
<dbReference type="SMART" id="SM00209">
    <property type="entry name" value="TSP1"/>
    <property type="match status" value="6"/>
</dbReference>
<evidence type="ECO:0000256" key="3">
    <source>
        <dbReference type="ARBA" id="ARBA00023157"/>
    </source>
</evidence>
<dbReference type="Gene3D" id="2.10.25.10">
    <property type="entry name" value="Laminin"/>
    <property type="match status" value="2"/>
</dbReference>
<proteinExistence type="predicted"/>
<comment type="caution">
    <text evidence="8">The sequence shown here is derived from an EMBL/GenBank/DDBJ whole genome shotgun (WGS) entry which is preliminary data.</text>
</comment>
<evidence type="ECO:0000259" key="7">
    <source>
        <dbReference type="PROSITE" id="PS50184"/>
    </source>
</evidence>
<dbReference type="InterPro" id="IPR006207">
    <property type="entry name" value="Cys_knot_C"/>
</dbReference>
<evidence type="ECO:0000256" key="1">
    <source>
        <dbReference type="ARBA" id="ARBA00022729"/>
    </source>
</evidence>
<evidence type="ECO:0000313" key="9">
    <source>
        <dbReference type="Proteomes" id="UP000596742"/>
    </source>
</evidence>
<sequence length="1666" mass="182635">MPKSTGQEPVVLSFNGVIGTEIVIKLVSPLRAEAPIVSDTEVIACIHPKEITTVILPSTSTTTLVPTTTAIMECPVNTVSDILDVEKVTTSSNPTEADQVLEPEGWTPAPDDDTPTVVLTWDEPESIMDVIVVTEEVDTVRIIVYNDDEVVFDEPIKVQPDDPTVDVTLPNIKKDIVPGNKIKLIITPVSDVAKPVVKDVTVKICRKEITTVITSTAASTTLLSTTTECMKTVLDELTPTMLAVTTDDSANGFNPEDILGSNGWIADGRNPVIVLKLNDDNDSPKVYQVSMTVTNVKQIEAELKNVEGVTVATVTKMPKSTGQEPVALSFNGVIGTEIVIKLVSPLRAEAPIVSDSEVIACIHPKEITTVILPSTSTTTLVPTTTAIMVCPVNTVSEPLDVENVITSSNPTEADQVLEPEGWTPASDDDTPTVVLTWDEPESIMDVIVVTEEVDTVRIIVYNDDEVVFDKPFKVQPDDPTIDVTLPNIKKDIVPGNKIKLIITPVSDVATPVVKDVTVKICRKEITTVILPTTYTTTLVSTTTAIMECPVDTVSEPLDVENVITSSNPTEADQVLEPEGWTPAPNDDTPTVVLTWDEPESIMDVIVVTEEVDTVRIIVYNDDEVVFDEPFKVQPDDPTVDVKLPNIKKDIVPGNKIKLIITPVSDFATPVVKDVVVKICKKERTTTPAPSTTTQILTTTPIISTTTAAGPSTTTQILTTTTPLVSTTTECIKTTMEDVSPDMLTVITEDSALGFNPEDIFKTSGWVAKRNKPEITLELRDSNDSPMVYQVIMNVANVRKIEAVLNNVENEFVKSVTKEPESASTETVVLMFDGVIGTEIVIAFVSSGEKPIISEVKVVACIHPKEITTAVSQTTGTTTFISTTAMYCQFTQEAFKDNFGYEQIDIVGFVEKDGIEGLTSNSEIIQIDSVIEEGVVVFVGCSNCTCAMDGNIRCDIGQCEECKYTQWSEWTPCSRECDVGSRSRQRIKITITNPNICADDLKEIEDCNIEPCITPTTMPVCEQWSEWNECSTSDPCTEGVRSRERHCPDSPSLEKEPCVNNCTLPVCEHPLVLLTEPTCQLTCYTVQYPESCVIPDDMEPSCGCMEGYVLDEESNICIPIHECQKCYKEDGTAVNPGLSYMKSECEECICTEGLTLTCGIKTDCCAWTEWGHWGECSESCKDGVQNKYRELLVGDPHTCGEDKITRVCSPPTSLPDECIDCIYNNEEYSVGDLVDVRDNGCTKCYCDSTHNSYCVPDPVANVNGSWSDWAEWSSCSSSCDGGVRSRVRLCNDPLPLCDGNECEGRNEEVEDCNAELPCCIISEWSDWSECSASCDDGESVRTRFFVDPSEQSSCSDVNITDIQPCNLGECGCQYSEWSEWTDCNAECGIGLSQRKRDLVQPSTYVECDQLQVEERDCYLADCVCDKDHEKWSNHSRCETTCLNRFTNIPVEDCEELNPGCVCEEGYFEDKNGNCVTNDNCSVCYHPDSPDEPIEPGKIFKNPNVACEVCQCVGGDIVCNRRCEFPECKEGEVLSYPKTDPCCPRCIPEETTCSLKTEKRVITRGDCETVDEINVTYCSGSCGNSSSIPVFMMDDGMEYDNMGCIQTCKCCQGTVRGMQTVDIRCGLPGQKRLYKARVPVIVACKCDACLTTESQKNQQDATSGFGKR</sequence>
<dbReference type="PRINTS" id="PR01705">
    <property type="entry name" value="TSP1REPEAT"/>
</dbReference>
<dbReference type="PROSITE" id="PS50184">
    <property type="entry name" value="VWFC_2"/>
    <property type="match status" value="1"/>
</dbReference>
<evidence type="ECO:0000313" key="8">
    <source>
        <dbReference type="EMBL" id="VDI42578.1"/>
    </source>
</evidence>
<comment type="caution">
    <text evidence="4">Lacks conserved residue(s) required for the propagation of feature annotation.</text>
</comment>